<dbReference type="PANTHER" id="PTHR43471">
    <property type="entry name" value="ABC TRANSPORTER PERMEASE"/>
    <property type="match status" value="1"/>
</dbReference>
<feature type="transmembrane region" description="Helical" evidence="5">
    <location>
        <begin position="388"/>
        <end position="410"/>
    </location>
</feature>
<feature type="transmembrane region" description="Helical" evidence="5">
    <location>
        <begin position="238"/>
        <end position="261"/>
    </location>
</feature>
<evidence type="ECO:0000256" key="4">
    <source>
        <dbReference type="ARBA" id="ARBA00023136"/>
    </source>
</evidence>
<sequence>MNKLFLIIKREFIAKVRNKSFIVMTFLSPLLFVGIAALVGFLSTMNKDKATEIAIHDEGGFIKTNFKNNKDFHYSDISTMPFGIAKDSAARNYEGLLYIPKVDSLQLIKDKVEYISENSASINFIGHVEKIVDSVLTSNQLRILGLDEKKIEEAKVDSTLKLSKFSGEESLKGLNEIKIAIGGLMGYLIMMFIIIYGNFVMRSVIEEKTNRIIEIIISSVKPFQLMMGKIIGNSLAGILQFLIWIIVGLLLAFVAQTFFGLQLNSSASLSPEMMAAAGQSEGMLKFQSYWTELMNLPLTLMLVSFILYFIGGYFLYSSLYAAIGAAVDSETDSQQFLLPIIMPLILGVYIGFFTVINDPHGTVATVFSIIPFTSPIVMLMRIPFGVPWWQLVLSLVILFGTFTFVVWFAAKIYRVGILMYGKKPTWKELFKWLKY</sequence>
<evidence type="ECO:0000256" key="3">
    <source>
        <dbReference type="ARBA" id="ARBA00022989"/>
    </source>
</evidence>
<feature type="transmembrane region" description="Helical" evidence="5">
    <location>
        <begin position="336"/>
        <end position="356"/>
    </location>
</feature>
<dbReference type="InterPro" id="IPR013525">
    <property type="entry name" value="ABC2_TM"/>
</dbReference>
<dbReference type="RefSeq" id="WP_140960841.1">
    <property type="nucleotide sequence ID" value="NZ_VEVQ02000003.1"/>
</dbReference>
<dbReference type="PANTHER" id="PTHR43471:SF3">
    <property type="entry name" value="ABC TRANSPORTER PERMEASE PROTEIN NATB"/>
    <property type="match status" value="1"/>
</dbReference>
<keyword evidence="2 5" id="KW-0812">Transmembrane</keyword>
<keyword evidence="3 5" id="KW-1133">Transmembrane helix</keyword>
<comment type="caution">
    <text evidence="7">The sequence shown here is derived from an EMBL/GenBank/DDBJ whole genome shotgun (WGS) entry which is preliminary data.</text>
</comment>
<reference evidence="7" key="1">
    <citation type="submission" date="2019-05" db="EMBL/GenBank/DDBJ databases">
        <authorList>
            <person name="Lianzixin W."/>
        </authorList>
    </citation>
    <scope>NUCLEOTIDE SEQUENCE</scope>
    <source>
        <strain evidence="7">EC11</strain>
    </source>
</reference>
<evidence type="ECO:0000256" key="2">
    <source>
        <dbReference type="ARBA" id="ARBA00022692"/>
    </source>
</evidence>
<dbReference type="SUPFAM" id="SSF53850">
    <property type="entry name" value="Periplasmic binding protein-like II"/>
    <property type="match status" value="1"/>
</dbReference>
<dbReference type="EMBL" id="VEVQ02000003">
    <property type="protein sequence ID" value="NHN25079.1"/>
    <property type="molecule type" value="Genomic_DNA"/>
</dbReference>
<dbReference type="Pfam" id="PF12698">
    <property type="entry name" value="ABC2_membrane_3"/>
    <property type="match status" value="1"/>
</dbReference>
<proteinExistence type="predicted"/>
<protein>
    <submittedName>
        <fullName evidence="7">ABC transporter permease</fullName>
    </submittedName>
</protein>
<reference evidence="7" key="2">
    <citation type="submission" date="2020-02" db="EMBL/GenBank/DDBJ databases">
        <title>Flavobacterium profundi sp. nov., isolated from a deep-sea seamount.</title>
        <authorList>
            <person name="Zhang D.-C."/>
        </authorList>
    </citation>
    <scope>NUCLEOTIDE SEQUENCE</scope>
    <source>
        <strain evidence="7">EC11</strain>
    </source>
</reference>
<keyword evidence="8" id="KW-1185">Reference proteome</keyword>
<feature type="transmembrane region" description="Helical" evidence="5">
    <location>
        <begin position="21"/>
        <end position="42"/>
    </location>
</feature>
<dbReference type="Proteomes" id="UP000817854">
    <property type="component" value="Unassembled WGS sequence"/>
</dbReference>
<evidence type="ECO:0000256" key="5">
    <source>
        <dbReference type="SAM" id="Phobius"/>
    </source>
</evidence>
<name>A0ABX0IMP2_9FLAO</name>
<evidence type="ECO:0000313" key="7">
    <source>
        <dbReference type="EMBL" id="NHN25079.1"/>
    </source>
</evidence>
<gene>
    <name evidence="7" type="ORF">FIA58_005245</name>
</gene>
<feature type="transmembrane region" description="Helical" evidence="5">
    <location>
        <begin position="293"/>
        <end position="316"/>
    </location>
</feature>
<organism evidence="7 8">
    <name type="scientific">Flavobacterium jejuense</name>
    <dbReference type="NCBI Taxonomy" id="1544455"/>
    <lineage>
        <taxon>Bacteria</taxon>
        <taxon>Pseudomonadati</taxon>
        <taxon>Bacteroidota</taxon>
        <taxon>Flavobacteriia</taxon>
        <taxon>Flavobacteriales</taxon>
        <taxon>Flavobacteriaceae</taxon>
        <taxon>Flavobacterium</taxon>
    </lineage>
</organism>
<accession>A0ABX0IMP2</accession>
<keyword evidence="4 5" id="KW-0472">Membrane</keyword>
<evidence type="ECO:0000313" key="8">
    <source>
        <dbReference type="Proteomes" id="UP000817854"/>
    </source>
</evidence>
<feature type="domain" description="ABC-2 type transporter transmembrane" evidence="6">
    <location>
        <begin position="19"/>
        <end position="410"/>
    </location>
</feature>
<dbReference type="Gene3D" id="3.40.190.10">
    <property type="entry name" value="Periplasmic binding protein-like II"/>
    <property type="match status" value="1"/>
</dbReference>
<feature type="transmembrane region" description="Helical" evidence="5">
    <location>
        <begin position="179"/>
        <end position="200"/>
    </location>
</feature>
<comment type="subcellular location">
    <subcellularLocation>
        <location evidence="1">Membrane</location>
        <topology evidence="1">Multi-pass membrane protein</topology>
    </subcellularLocation>
</comment>
<evidence type="ECO:0000256" key="1">
    <source>
        <dbReference type="ARBA" id="ARBA00004141"/>
    </source>
</evidence>
<evidence type="ECO:0000259" key="6">
    <source>
        <dbReference type="Pfam" id="PF12698"/>
    </source>
</evidence>